<sequence length="487" mass="51646">MALVDQIVSGFKIDLVAQVTKMLSGGILAIVLARVLSPDEYGLLYLSISLFTIATLVGTLGLAKSGSRYIIEYEETNPGQIPHIVETVAIILAVLLSVVALGLVILREPLAIILGDPDLALLILVGSLYVISGGITSSARRLCQGFKRIEWGSYIQIIDLSIRPVVAIGLALAGFGAVGALFGYVIGSIIAAVVGVTFLYSQYSAIERSELESGLRRRISEYAIPITLTEQSDTILKRVDIVLVGVFLAPLAVSYYVVAKQVMTFLKAPATSLGFSISPRYSEQVQKGNFDIASKLYSEALSSMLMLYIPAAVGLIIVAEPTLAIMFGPEYVGGAVVLQILTLYLVAQTIAYITEGGLDYLGRAKLRGYAKGGAAIINLILNIILIPTIGISGAAISTAVVYALYVGLCVYLVDLELDLNRIEIGRRLTKISSITAVMLFIILPASSAISGAFSLIAVVGLGVVIWLCGCLVSGLIEIGQLKSVIPI</sequence>
<dbReference type="CDD" id="cd13128">
    <property type="entry name" value="MATE_Wzx_like"/>
    <property type="match status" value="1"/>
</dbReference>
<evidence type="ECO:0000313" key="7">
    <source>
        <dbReference type="EMBL" id="MFC6905804.1"/>
    </source>
</evidence>
<dbReference type="Proteomes" id="UP001596312">
    <property type="component" value="Unassembled WGS sequence"/>
</dbReference>
<dbReference type="GO" id="GO:0005886">
    <property type="term" value="C:plasma membrane"/>
    <property type="evidence" value="ECO:0007669"/>
    <property type="project" value="UniProtKB-SubCell"/>
</dbReference>
<keyword evidence="5 6" id="KW-0472">Membrane</keyword>
<feature type="transmembrane region" description="Helical" evidence="6">
    <location>
        <begin position="42"/>
        <end position="63"/>
    </location>
</feature>
<feature type="transmembrane region" description="Helical" evidence="6">
    <location>
        <begin position="455"/>
        <end position="476"/>
    </location>
</feature>
<proteinExistence type="predicted"/>
<evidence type="ECO:0000256" key="4">
    <source>
        <dbReference type="ARBA" id="ARBA00022989"/>
    </source>
</evidence>
<keyword evidence="4 6" id="KW-1133">Transmembrane helix</keyword>
<comment type="subcellular location">
    <subcellularLocation>
        <location evidence="1">Cell membrane</location>
        <topology evidence="1">Multi-pass membrane protein</topology>
    </subcellularLocation>
</comment>
<accession>A0ABD5VA77</accession>
<evidence type="ECO:0000256" key="1">
    <source>
        <dbReference type="ARBA" id="ARBA00004651"/>
    </source>
</evidence>
<feature type="transmembrane region" description="Helical" evidence="6">
    <location>
        <begin position="305"/>
        <end position="325"/>
    </location>
</feature>
<keyword evidence="8" id="KW-1185">Reference proteome</keyword>
<feature type="transmembrane region" description="Helical" evidence="6">
    <location>
        <begin position="84"/>
        <end position="107"/>
    </location>
</feature>
<evidence type="ECO:0000256" key="6">
    <source>
        <dbReference type="SAM" id="Phobius"/>
    </source>
</evidence>
<dbReference type="Pfam" id="PF13440">
    <property type="entry name" value="Polysacc_synt_3"/>
    <property type="match status" value="1"/>
</dbReference>
<feature type="transmembrane region" description="Helical" evidence="6">
    <location>
        <begin position="119"/>
        <end position="139"/>
    </location>
</feature>
<organism evidence="7 8">
    <name type="scientific">Halalkalicoccus tibetensis</name>
    <dbReference type="NCBI Taxonomy" id="175632"/>
    <lineage>
        <taxon>Archaea</taxon>
        <taxon>Methanobacteriati</taxon>
        <taxon>Methanobacteriota</taxon>
        <taxon>Stenosarchaea group</taxon>
        <taxon>Halobacteria</taxon>
        <taxon>Halobacteriales</taxon>
        <taxon>Halococcaceae</taxon>
        <taxon>Halalkalicoccus</taxon>
    </lineage>
</organism>
<evidence type="ECO:0000256" key="5">
    <source>
        <dbReference type="ARBA" id="ARBA00023136"/>
    </source>
</evidence>
<dbReference type="AlphaFoldDB" id="A0ABD5VA77"/>
<keyword evidence="2" id="KW-1003">Cell membrane</keyword>
<feature type="transmembrane region" description="Helical" evidence="6">
    <location>
        <begin position="151"/>
        <end position="175"/>
    </location>
</feature>
<dbReference type="EMBL" id="JBHSXQ010000003">
    <property type="protein sequence ID" value="MFC6905804.1"/>
    <property type="molecule type" value="Genomic_DNA"/>
</dbReference>
<evidence type="ECO:0000313" key="8">
    <source>
        <dbReference type="Proteomes" id="UP001596312"/>
    </source>
</evidence>
<keyword evidence="3 6" id="KW-0812">Transmembrane</keyword>
<feature type="transmembrane region" description="Helical" evidence="6">
    <location>
        <begin position="374"/>
        <end position="396"/>
    </location>
</feature>
<evidence type="ECO:0000256" key="3">
    <source>
        <dbReference type="ARBA" id="ARBA00022692"/>
    </source>
</evidence>
<gene>
    <name evidence="7" type="ORF">ACFQGH_11415</name>
</gene>
<reference evidence="7 8" key="1">
    <citation type="journal article" date="2019" name="Int. J. Syst. Evol. Microbiol.">
        <title>The Global Catalogue of Microorganisms (GCM) 10K type strain sequencing project: providing services to taxonomists for standard genome sequencing and annotation.</title>
        <authorList>
            <consortium name="The Broad Institute Genomics Platform"/>
            <consortium name="The Broad Institute Genome Sequencing Center for Infectious Disease"/>
            <person name="Wu L."/>
            <person name="Ma J."/>
        </authorList>
    </citation>
    <scope>NUCLEOTIDE SEQUENCE [LARGE SCALE GENOMIC DNA]</scope>
    <source>
        <strain evidence="7 8">CGMCC 1.3240</strain>
    </source>
</reference>
<feature type="transmembrane region" description="Helical" evidence="6">
    <location>
        <begin position="431"/>
        <end position="449"/>
    </location>
</feature>
<protein>
    <submittedName>
        <fullName evidence="7">Flippase</fullName>
    </submittedName>
</protein>
<feature type="transmembrane region" description="Helical" evidence="6">
    <location>
        <begin position="15"/>
        <end position="36"/>
    </location>
</feature>
<evidence type="ECO:0000256" key="2">
    <source>
        <dbReference type="ARBA" id="ARBA00022475"/>
    </source>
</evidence>
<dbReference type="InterPro" id="IPR050833">
    <property type="entry name" value="Poly_Biosynth_Transport"/>
</dbReference>
<comment type="caution">
    <text evidence="7">The sequence shown here is derived from an EMBL/GenBank/DDBJ whole genome shotgun (WGS) entry which is preliminary data.</text>
</comment>
<feature type="transmembrane region" description="Helical" evidence="6">
    <location>
        <begin position="402"/>
        <end position="419"/>
    </location>
</feature>
<feature type="transmembrane region" description="Helical" evidence="6">
    <location>
        <begin position="331"/>
        <end position="353"/>
    </location>
</feature>
<feature type="transmembrane region" description="Helical" evidence="6">
    <location>
        <begin position="181"/>
        <end position="200"/>
    </location>
</feature>
<dbReference type="PANTHER" id="PTHR30250">
    <property type="entry name" value="PST FAMILY PREDICTED COLANIC ACID TRANSPORTER"/>
    <property type="match status" value="1"/>
</dbReference>
<dbReference type="RefSeq" id="WP_340604332.1">
    <property type="nucleotide sequence ID" value="NZ_JBBMXV010000003.1"/>
</dbReference>
<dbReference type="PANTHER" id="PTHR30250:SF11">
    <property type="entry name" value="O-ANTIGEN TRANSPORTER-RELATED"/>
    <property type="match status" value="1"/>
</dbReference>
<name>A0ABD5VA77_9EURY</name>